<keyword evidence="10" id="KW-0275">Fatty acid biosynthesis</keyword>
<name>A0AAV0VYT4_9HEMI</name>
<dbReference type="InterPro" id="IPR001227">
    <property type="entry name" value="Ac_transferase_dom_sf"/>
</dbReference>
<keyword evidence="7" id="KW-0809">Transit peptide</keyword>
<accession>A0AAV0VYT4</accession>
<evidence type="ECO:0000256" key="5">
    <source>
        <dbReference type="ARBA" id="ARBA00022679"/>
    </source>
</evidence>
<evidence type="ECO:0000256" key="8">
    <source>
        <dbReference type="ARBA" id="ARBA00023098"/>
    </source>
</evidence>
<reference evidence="14 15" key="1">
    <citation type="submission" date="2023-01" db="EMBL/GenBank/DDBJ databases">
        <authorList>
            <person name="Whitehead M."/>
        </authorList>
    </citation>
    <scope>NUCLEOTIDE SEQUENCE [LARGE SCALE GENOMIC DNA]</scope>
</reference>
<evidence type="ECO:0000256" key="10">
    <source>
        <dbReference type="ARBA" id="ARBA00023160"/>
    </source>
</evidence>
<keyword evidence="15" id="KW-1185">Reference proteome</keyword>
<dbReference type="PANTHER" id="PTHR47170">
    <property type="entry name" value="MALONYL-COA ACP TRANSACYLASE, ACP-BINDING"/>
    <property type="match status" value="1"/>
</dbReference>
<dbReference type="SUPFAM" id="SSF52151">
    <property type="entry name" value="FabD/lysophospholipase-like"/>
    <property type="match status" value="1"/>
</dbReference>
<dbReference type="Gene3D" id="3.30.70.250">
    <property type="entry name" value="Malonyl-CoA ACP transacylase, ACP-binding"/>
    <property type="match status" value="1"/>
</dbReference>
<dbReference type="Gene3D" id="3.40.366.10">
    <property type="entry name" value="Malonyl-Coenzyme A Acyl Carrier Protein, domain 2"/>
    <property type="match status" value="1"/>
</dbReference>
<keyword evidence="9" id="KW-0496">Mitochondrion</keyword>
<dbReference type="EMBL" id="CARXXK010000001">
    <property type="protein sequence ID" value="CAI6349401.1"/>
    <property type="molecule type" value="Genomic_DNA"/>
</dbReference>
<evidence type="ECO:0000256" key="2">
    <source>
        <dbReference type="ARBA" id="ARBA00005194"/>
    </source>
</evidence>
<evidence type="ECO:0000256" key="1">
    <source>
        <dbReference type="ARBA" id="ARBA00004173"/>
    </source>
</evidence>
<evidence type="ECO:0000256" key="6">
    <source>
        <dbReference type="ARBA" id="ARBA00022832"/>
    </source>
</evidence>
<dbReference type="GO" id="GO:0006633">
    <property type="term" value="P:fatty acid biosynthetic process"/>
    <property type="evidence" value="ECO:0007669"/>
    <property type="project" value="UniProtKB-KW"/>
</dbReference>
<comment type="similarity">
    <text evidence="11">Belongs to the type II malonyltransferase family.</text>
</comment>
<keyword evidence="5" id="KW-0808">Transferase</keyword>
<proteinExistence type="inferred from homology"/>
<dbReference type="Proteomes" id="UP001160148">
    <property type="component" value="Unassembled WGS sequence"/>
</dbReference>
<dbReference type="EC" id="2.3.1.39" evidence="3"/>
<evidence type="ECO:0000256" key="4">
    <source>
        <dbReference type="ARBA" id="ARBA00022516"/>
    </source>
</evidence>
<dbReference type="GO" id="GO:0005739">
    <property type="term" value="C:mitochondrion"/>
    <property type="evidence" value="ECO:0007669"/>
    <property type="project" value="UniProtKB-SubCell"/>
</dbReference>
<evidence type="ECO:0000256" key="12">
    <source>
        <dbReference type="ARBA" id="ARBA00077751"/>
    </source>
</evidence>
<dbReference type="GO" id="GO:0004314">
    <property type="term" value="F:[acyl-carrier-protein] S-malonyltransferase activity"/>
    <property type="evidence" value="ECO:0007669"/>
    <property type="project" value="UniProtKB-EC"/>
</dbReference>
<protein>
    <recommendedName>
        <fullName evidence="3">[acyl-carrier-protein] S-malonyltransferase</fullName>
        <ecNumber evidence="3">2.3.1.39</ecNumber>
    </recommendedName>
    <alternativeName>
        <fullName evidence="12">[Acyl-carrier-protein] malonyltransferase</fullName>
    </alternativeName>
</protein>
<evidence type="ECO:0000256" key="11">
    <source>
        <dbReference type="ARBA" id="ARBA00061523"/>
    </source>
</evidence>
<keyword evidence="4" id="KW-0444">Lipid biosynthesis</keyword>
<evidence type="ECO:0000313" key="15">
    <source>
        <dbReference type="Proteomes" id="UP001160148"/>
    </source>
</evidence>
<evidence type="ECO:0000256" key="3">
    <source>
        <dbReference type="ARBA" id="ARBA00013258"/>
    </source>
</evidence>
<evidence type="ECO:0000313" key="14">
    <source>
        <dbReference type="EMBL" id="CAI6349401.1"/>
    </source>
</evidence>
<dbReference type="AlphaFoldDB" id="A0AAV0VYT4"/>
<dbReference type="InterPro" id="IPR014043">
    <property type="entry name" value="Acyl_transferase_dom"/>
</dbReference>
<gene>
    <name evidence="14" type="ORF">MEUPH1_LOCUS5964</name>
</gene>
<sequence length="409" mass="45550">MSSKRFISTLFSASSKSNYSNHSTQIRHMSIIDNSKNMNETDVKKLLEDGTVPEESSVIGDTENWTTSPYPKGSYVPHKNQSQAQHALRPKVDPKETSILMFPGQGTQFVGMGKNLLVFPQVVEMFNAASEILKYNLLKLCLEGPKSKLDQTIYSQPAILVCSLGAIEKLKEEQPSAIENCMAAAGYSVGEFAALTFAGCFSFEQAVSLVKIRAEAMHYASEIEPGGMANIYIRPDSKLNYAMKMARDWCLDKGIEKPVCSISNYLNPDCKVVAGHLEALKYLESNLKQYNLRKMQRLNVSGAFHTDLMRPAVEPFAAALHNIKIAEPLIAVHSNIDGKRYQNSAQVFRNLPKQIYKPVKWEQTLHILYERPVGSNFPDTFECGPGSTLRSLLKTVNSKAHSTCKNIDI</sequence>
<dbReference type="InterPro" id="IPR016036">
    <property type="entry name" value="Malonyl_transacylase_ACP-bd"/>
</dbReference>
<evidence type="ECO:0000256" key="7">
    <source>
        <dbReference type="ARBA" id="ARBA00022946"/>
    </source>
</evidence>
<dbReference type="PANTHER" id="PTHR47170:SF2">
    <property type="entry name" value="MALONYL-COA:ACP TRANSACYLASE (MAT) DOMAIN-CONTAINING PROTEIN"/>
    <property type="match status" value="1"/>
</dbReference>
<keyword evidence="6" id="KW-0276">Fatty acid metabolism</keyword>
<feature type="domain" description="Malonyl-CoA:ACP transacylase (MAT)" evidence="13">
    <location>
        <begin position="101"/>
        <end position="406"/>
    </location>
</feature>
<comment type="pathway">
    <text evidence="2">Lipid metabolism; fatty acid biosynthesis.</text>
</comment>
<dbReference type="InterPro" id="IPR016035">
    <property type="entry name" value="Acyl_Trfase/lysoPLipase"/>
</dbReference>
<dbReference type="SUPFAM" id="SSF55048">
    <property type="entry name" value="Probable ACP-binding domain of malonyl-CoA ACP transacylase"/>
    <property type="match status" value="1"/>
</dbReference>
<dbReference type="InterPro" id="IPR052760">
    <property type="entry name" value="Mitochondrial_malonyltrans"/>
</dbReference>
<evidence type="ECO:0000259" key="13">
    <source>
        <dbReference type="SMART" id="SM00827"/>
    </source>
</evidence>
<comment type="subcellular location">
    <subcellularLocation>
        <location evidence="1">Mitochondrion</location>
    </subcellularLocation>
</comment>
<dbReference type="SMART" id="SM00827">
    <property type="entry name" value="PKS_AT"/>
    <property type="match status" value="1"/>
</dbReference>
<evidence type="ECO:0000256" key="9">
    <source>
        <dbReference type="ARBA" id="ARBA00023128"/>
    </source>
</evidence>
<dbReference type="FunFam" id="3.30.70.250:FF:000005">
    <property type="entry name" value="Malonyl-CoA-acyl carrier protein transacylase, mitochondrial"/>
    <property type="match status" value="1"/>
</dbReference>
<keyword evidence="8" id="KW-0443">Lipid metabolism</keyword>
<dbReference type="Pfam" id="PF00698">
    <property type="entry name" value="Acyl_transf_1"/>
    <property type="match status" value="1"/>
</dbReference>
<organism evidence="14 15">
    <name type="scientific">Macrosiphum euphorbiae</name>
    <name type="common">potato aphid</name>
    <dbReference type="NCBI Taxonomy" id="13131"/>
    <lineage>
        <taxon>Eukaryota</taxon>
        <taxon>Metazoa</taxon>
        <taxon>Ecdysozoa</taxon>
        <taxon>Arthropoda</taxon>
        <taxon>Hexapoda</taxon>
        <taxon>Insecta</taxon>
        <taxon>Pterygota</taxon>
        <taxon>Neoptera</taxon>
        <taxon>Paraneoptera</taxon>
        <taxon>Hemiptera</taxon>
        <taxon>Sternorrhyncha</taxon>
        <taxon>Aphidomorpha</taxon>
        <taxon>Aphidoidea</taxon>
        <taxon>Aphididae</taxon>
        <taxon>Macrosiphini</taxon>
        <taxon>Macrosiphum</taxon>
    </lineage>
</organism>
<comment type="caution">
    <text evidence="14">The sequence shown here is derived from an EMBL/GenBank/DDBJ whole genome shotgun (WGS) entry which is preliminary data.</text>
</comment>